<evidence type="ECO:0000256" key="2">
    <source>
        <dbReference type="ARBA" id="ARBA00004689"/>
    </source>
</evidence>
<dbReference type="InterPro" id="IPR054692">
    <property type="entry name" value="LeuA-like_post-cat"/>
</dbReference>
<dbReference type="InterPro" id="IPR000891">
    <property type="entry name" value="PYR_CT"/>
</dbReference>
<accession>M3FSS5</accession>
<name>M3FSS5_9ACTN</name>
<dbReference type="PROSITE" id="PS00815">
    <property type="entry name" value="AIPM_HOMOCIT_SYNTH_1"/>
    <property type="match status" value="1"/>
</dbReference>
<protein>
    <recommendedName>
        <fullName evidence="4 12">2-isopropylmalate synthase</fullName>
        <ecNumber evidence="4 12">2.3.3.13</ecNumber>
    </recommendedName>
    <alternativeName>
        <fullName evidence="12">Alpha-IPM synthase</fullName>
    </alternativeName>
    <alternativeName>
        <fullName evidence="12">Alpha-isopropylmalate synthase</fullName>
    </alternativeName>
</protein>
<dbReference type="Proteomes" id="UP000030760">
    <property type="component" value="Unassembled WGS sequence"/>
</dbReference>
<comment type="catalytic activity">
    <reaction evidence="1 12">
        <text>3-methyl-2-oxobutanoate + acetyl-CoA + H2O = (2S)-2-isopropylmalate + CoA + H(+)</text>
        <dbReference type="Rhea" id="RHEA:21524"/>
        <dbReference type="ChEBI" id="CHEBI:1178"/>
        <dbReference type="ChEBI" id="CHEBI:11851"/>
        <dbReference type="ChEBI" id="CHEBI:15377"/>
        <dbReference type="ChEBI" id="CHEBI:15378"/>
        <dbReference type="ChEBI" id="CHEBI:57287"/>
        <dbReference type="ChEBI" id="CHEBI:57288"/>
        <dbReference type="EC" id="2.3.3.13"/>
    </reaction>
</comment>
<dbReference type="PROSITE" id="PS00816">
    <property type="entry name" value="AIPM_HOMOCIT_SYNTH_2"/>
    <property type="match status" value="1"/>
</dbReference>
<comment type="pathway">
    <text evidence="2 12">Amino-acid biosynthesis; L-leucine biosynthesis; L-leucine from 3-methyl-2-oxobutanoate: step 1/4.</text>
</comment>
<dbReference type="InterPro" id="IPR013709">
    <property type="entry name" value="2-isopropylmalate_synth_dimer"/>
</dbReference>
<dbReference type="SUPFAM" id="SSF51569">
    <property type="entry name" value="Aldolase"/>
    <property type="match status" value="1"/>
</dbReference>
<dbReference type="Gene3D" id="3.20.20.70">
    <property type="entry name" value="Aldolase class I"/>
    <property type="match status" value="1"/>
</dbReference>
<keyword evidence="9 12" id="KW-0479">Metal-binding</keyword>
<dbReference type="PROSITE" id="PS50991">
    <property type="entry name" value="PYR_CT"/>
    <property type="match status" value="1"/>
</dbReference>
<evidence type="ECO:0000256" key="5">
    <source>
        <dbReference type="ARBA" id="ARBA00022430"/>
    </source>
</evidence>
<dbReference type="GO" id="GO:0009098">
    <property type="term" value="P:L-leucine biosynthetic process"/>
    <property type="evidence" value="ECO:0007669"/>
    <property type="project" value="UniProtKB-UniRule"/>
</dbReference>
<evidence type="ECO:0000313" key="15">
    <source>
        <dbReference type="Proteomes" id="UP000030760"/>
    </source>
</evidence>
<comment type="cofactor">
    <cofactor evidence="12">
        <name>Mg(2+)</name>
        <dbReference type="ChEBI" id="CHEBI:18420"/>
    </cofactor>
</comment>
<comment type="similarity">
    <text evidence="3 12">Belongs to the alpha-IPM synthase/homocitrate synthase family. LeuA type 2 subfamily.</text>
</comment>
<sequence length="564" mass="62597">MPIHKYGQYEQVDIPGRTWPNNRITVAPRWLSTDLRDGNQSLIDPMSPERKRRMFDQLVKMGYKEIEVGFPASGQTDFDFVRSIIEEPGAVPDDVTISVLTQAREDLIERTVESLKGAKRATVHLYNATAPVFRRVVFRGSKDEIKQIAVDGTRLVMEYAEKLLGPETEFGYQYSPEIFTDTELDFALEVCEAVMDVYQPGPGREIILNLPATVERSTPSTHADRFEWMSRNISRREHVVISVHPHNDRGTAVAAAELALMAGADRVEGCLFGQGERTGNVDLVTLGMNLFSQGVDPQIDFSDIDEIRRTWEYCNQMEVHPRHPYVGDLVYTSFSGSHQDAIKKGFDAMEADAKAKGVTVDDIEWAVPYLPIDPKDVGRSYEAVIRVNSQSGKGGVAYVLKNDHKLDLPRRMQIEFSKLIQAKTDAEGGEVTGSDIWAVFQDEYLPNPENPWGRVQVRNNQSTTDKDGVDTLTVEAVVDGTETTLVGTGNGPISAFFHALQGIGIDARLLDYQEHTMSEGASAQAASYIEVAIEDKVLWGIGIDANTTRASLKAVVSAVNRAAR</sequence>
<evidence type="ECO:0000256" key="7">
    <source>
        <dbReference type="ARBA" id="ARBA00022605"/>
    </source>
</evidence>
<dbReference type="NCBIfam" id="TIGR00970">
    <property type="entry name" value="leuA_yeast"/>
    <property type="match status" value="1"/>
</dbReference>
<feature type="binding site" evidence="12">
    <location>
        <position position="246"/>
    </location>
    <ligand>
        <name>Mg(2+)</name>
        <dbReference type="ChEBI" id="CHEBI:18420"/>
    </ligand>
</feature>
<evidence type="ECO:0000256" key="8">
    <source>
        <dbReference type="ARBA" id="ARBA00022679"/>
    </source>
</evidence>
<gene>
    <name evidence="12" type="primary">leuA</name>
    <name evidence="14" type="ORF">SBD_3343</name>
</gene>
<feature type="binding site" evidence="12">
    <location>
        <position position="244"/>
    </location>
    <ligand>
        <name>Mg(2+)</name>
        <dbReference type="ChEBI" id="CHEBI:18420"/>
    </ligand>
</feature>
<dbReference type="GO" id="GO:0003985">
    <property type="term" value="F:acetyl-CoA C-acetyltransferase activity"/>
    <property type="evidence" value="ECO:0007669"/>
    <property type="project" value="UniProtKB-UniRule"/>
</dbReference>
<comment type="subcellular location">
    <subcellularLocation>
        <location evidence="12">Cytoplasm</location>
    </subcellularLocation>
</comment>
<dbReference type="AlphaFoldDB" id="M3FSS5"/>
<dbReference type="InterPro" id="IPR013785">
    <property type="entry name" value="Aldolase_TIM"/>
</dbReference>
<evidence type="ECO:0000256" key="11">
    <source>
        <dbReference type="ARBA" id="ARBA00023304"/>
    </source>
</evidence>
<dbReference type="Gene3D" id="3.30.160.270">
    <property type="match status" value="1"/>
</dbReference>
<keyword evidence="5 12" id="KW-0432">Leucine biosynthesis</keyword>
<dbReference type="SUPFAM" id="SSF89000">
    <property type="entry name" value="post-HMGL domain-like"/>
    <property type="match status" value="1"/>
</dbReference>
<dbReference type="UniPathway" id="UPA00048">
    <property type="reaction ID" value="UER00070"/>
</dbReference>
<evidence type="ECO:0000259" key="13">
    <source>
        <dbReference type="PROSITE" id="PS50991"/>
    </source>
</evidence>
<feature type="binding site" evidence="12">
    <location>
        <position position="37"/>
    </location>
    <ligand>
        <name>Mg(2+)</name>
        <dbReference type="ChEBI" id="CHEBI:18420"/>
    </ligand>
</feature>
<dbReference type="EMBL" id="KB405067">
    <property type="protein sequence ID" value="EMF56030.1"/>
    <property type="molecule type" value="Genomic_DNA"/>
</dbReference>
<evidence type="ECO:0000256" key="12">
    <source>
        <dbReference type="HAMAP-Rule" id="MF_00572"/>
    </source>
</evidence>
<keyword evidence="10 12" id="KW-0460">Magnesium</keyword>
<dbReference type="EC" id="2.3.3.13" evidence="4 12"/>
<evidence type="ECO:0000256" key="10">
    <source>
        <dbReference type="ARBA" id="ARBA00022842"/>
    </source>
</evidence>
<dbReference type="InterPro" id="IPR005668">
    <property type="entry name" value="IPM_Synthase"/>
</dbReference>
<dbReference type="SUPFAM" id="SSF110921">
    <property type="entry name" value="2-isopropylmalate synthase LeuA, allosteric (dimerisation) domain"/>
    <property type="match status" value="1"/>
</dbReference>
<feature type="binding site" evidence="12">
    <location>
        <position position="280"/>
    </location>
    <ligand>
        <name>Mg(2+)</name>
        <dbReference type="ChEBI" id="CHEBI:18420"/>
    </ligand>
</feature>
<keyword evidence="7 12" id="KW-0028">Amino-acid biosynthesis</keyword>
<dbReference type="GO" id="GO:0003852">
    <property type="term" value="F:2-isopropylmalate synthase activity"/>
    <property type="evidence" value="ECO:0007669"/>
    <property type="project" value="UniProtKB-UniRule"/>
</dbReference>
<dbReference type="Pfam" id="PF00682">
    <property type="entry name" value="HMGL-like"/>
    <property type="match status" value="1"/>
</dbReference>
<evidence type="ECO:0000256" key="4">
    <source>
        <dbReference type="ARBA" id="ARBA00012973"/>
    </source>
</evidence>
<evidence type="ECO:0000313" key="14">
    <source>
        <dbReference type="EMBL" id="EMF56030.1"/>
    </source>
</evidence>
<reference evidence="15" key="1">
    <citation type="journal article" date="2013" name="Genome Announc.">
        <title>Draft Genome Sequence of Streptomyces bottropensis ATCC 25435, a Bottromycin-Producing Actinomycete.</title>
        <authorList>
            <person name="Zhang H."/>
            <person name="Zhou W."/>
            <person name="Zhuang Y."/>
            <person name="Liang X."/>
            <person name="Liu T."/>
        </authorList>
    </citation>
    <scope>NUCLEOTIDE SEQUENCE [LARGE SCALE GENOMIC DNA]</scope>
    <source>
        <strain evidence="15">ATCC 25435</strain>
    </source>
</reference>
<dbReference type="NCBIfam" id="NF002991">
    <property type="entry name" value="PRK03739.1"/>
    <property type="match status" value="1"/>
</dbReference>
<dbReference type="InterPro" id="IPR036230">
    <property type="entry name" value="LeuA_allosteric_dom_sf"/>
</dbReference>
<dbReference type="CDD" id="cd07942">
    <property type="entry name" value="DRE_TIM_LeuA"/>
    <property type="match status" value="1"/>
</dbReference>
<dbReference type="HAMAP" id="MF_00572">
    <property type="entry name" value="LeuA_type2"/>
    <property type="match status" value="1"/>
</dbReference>
<dbReference type="PANTHER" id="PTHR46911">
    <property type="match status" value="1"/>
</dbReference>
<evidence type="ECO:0000256" key="9">
    <source>
        <dbReference type="ARBA" id="ARBA00022723"/>
    </source>
</evidence>
<proteinExistence type="inferred from homology"/>
<comment type="function">
    <text evidence="12">Catalyzes the condensation of the acetyl group of acetyl-CoA with 3-methyl-2-oxobutanoate (2-ketoisovalerate) to form 3-carboxy-3-hydroxy-4-methylpentanoate (2-isopropylmalate).</text>
</comment>
<dbReference type="PANTHER" id="PTHR46911:SF1">
    <property type="entry name" value="2-ISOPROPYLMALATE SYNTHASE"/>
    <property type="match status" value="1"/>
</dbReference>
<dbReference type="SMART" id="SM00917">
    <property type="entry name" value="LeuA_dimer"/>
    <property type="match status" value="1"/>
</dbReference>
<dbReference type="FunFam" id="3.30.160.270:FF:000006">
    <property type="entry name" value="2-isopropylmalate synthase"/>
    <property type="match status" value="1"/>
</dbReference>
<dbReference type="Pfam" id="PF08502">
    <property type="entry name" value="LeuA_dimer"/>
    <property type="match status" value="1"/>
</dbReference>
<evidence type="ECO:0000256" key="3">
    <source>
        <dbReference type="ARBA" id="ARBA00009767"/>
    </source>
</evidence>
<dbReference type="InterPro" id="IPR039371">
    <property type="entry name" value="LeuA_N_DRE-TIM"/>
</dbReference>
<dbReference type="GO" id="GO:0000287">
    <property type="term" value="F:magnesium ion binding"/>
    <property type="evidence" value="ECO:0007669"/>
    <property type="project" value="UniProtKB-UniRule"/>
</dbReference>
<comment type="subunit">
    <text evidence="12">Homodimer.</text>
</comment>
<dbReference type="InterPro" id="IPR002034">
    <property type="entry name" value="AIPM/Hcit_synth_CS"/>
</dbReference>
<keyword evidence="6 12" id="KW-0963">Cytoplasm</keyword>
<dbReference type="GO" id="GO:0005737">
    <property type="term" value="C:cytoplasm"/>
    <property type="evidence" value="ECO:0007669"/>
    <property type="project" value="UniProtKB-SubCell"/>
</dbReference>
<feature type="region of interest" description="Regulatory domain" evidence="12">
    <location>
        <begin position="447"/>
        <end position="564"/>
    </location>
</feature>
<feature type="domain" description="Pyruvate carboxyltransferase" evidence="13">
    <location>
        <begin position="28"/>
        <end position="305"/>
    </location>
</feature>
<dbReference type="FunFam" id="3.20.20.70:FF:000045">
    <property type="entry name" value="2-isopropylmalate synthase"/>
    <property type="match status" value="1"/>
</dbReference>
<evidence type="ECO:0000256" key="1">
    <source>
        <dbReference type="ARBA" id="ARBA00000064"/>
    </source>
</evidence>
<keyword evidence="8 12" id="KW-0808">Transferase</keyword>
<organism evidence="14 15">
    <name type="scientific">Streptomyces bottropensis ATCC 25435</name>
    <dbReference type="NCBI Taxonomy" id="1054862"/>
    <lineage>
        <taxon>Bacteria</taxon>
        <taxon>Bacillati</taxon>
        <taxon>Actinomycetota</taxon>
        <taxon>Actinomycetes</taxon>
        <taxon>Kitasatosporales</taxon>
        <taxon>Streptomycetaceae</taxon>
        <taxon>Streptomyces</taxon>
    </lineage>
</organism>
<keyword evidence="11 12" id="KW-0100">Branched-chain amino acid biosynthesis</keyword>
<evidence type="ECO:0000256" key="6">
    <source>
        <dbReference type="ARBA" id="ARBA00022490"/>
    </source>
</evidence>
<dbReference type="Pfam" id="PF22615">
    <property type="entry name" value="IPMS_D2"/>
    <property type="match status" value="1"/>
</dbReference>